<dbReference type="PhylomeDB" id="A0A0H3GET6"/>
<name>A0A0H3GET6_BRUSU</name>
<feature type="signal peptide" evidence="8">
    <location>
        <begin position="1"/>
        <end position="23"/>
    </location>
</feature>
<feature type="transmembrane region" description="Helical" evidence="7">
    <location>
        <begin position="86"/>
        <end position="104"/>
    </location>
</feature>
<feature type="transmembrane region" description="Helical" evidence="7">
    <location>
        <begin position="56"/>
        <end position="74"/>
    </location>
</feature>
<dbReference type="NCBIfam" id="TIGR02783">
    <property type="entry name" value="TrbL_P"/>
    <property type="match status" value="1"/>
</dbReference>
<evidence type="ECO:0000313" key="9">
    <source>
        <dbReference type="EMBL" id="AEM19843.1"/>
    </source>
</evidence>
<dbReference type="GeneID" id="45053420"/>
<feature type="compositionally biased region" description="Low complexity" evidence="6">
    <location>
        <begin position="392"/>
        <end position="423"/>
    </location>
</feature>
<keyword evidence="5 7" id="KW-0472">Membrane</keyword>
<gene>
    <name evidence="9" type="ordered locus">BS1330_II0363</name>
</gene>
<feature type="transmembrane region" description="Helical" evidence="7">
    <location>
        <begin position="217"/>
        <end position="241"/>
    </location>
</feature>
<reference evidence="9 10" key="1">
    <citation type="journal article" date="2011" name="J. Bacteriol.">
        <title>Revised genome sequence of Brucella suis 1330.</title>
        <authorList>
            <person name="Tae H."/>
            <person name="Shallom S."/>
            <person name="Settlage R."/>
            <person name="Preston D."/>
            <person name="Adams L.G."/>
            <person name="Garner H.R."/>
        </authorList>
    </citation>
    <scope>NUCLEOTIDE SEQUENCE [LARGE SCALE GENOMIC DNA]</scope>
    <source>
        <strain evidence="9 10">1330</strain>
    </source>
</reference>
<proteinExistence type="inferred from homology"/>
<dbReference type="Proteomes" id="UP000007104">
    <property type="component" value="Chromosome II"/>
</dbReference>
<feature type="region of interest" description="Disordered" evidence="6">
    <location>
        <begin position="475"/>
        <end position="547"/>
    </location>
</feature>
<comment type="similarity">
    <text evidence="2">Belongs to the TrbL/VirB6 family.</text>
</comment>
<feature type="transmembrane region" description="Helical" evidence="7">
    <location>
        <begin position="178"/>
        <end position="205"/>
    </location>
</feature>
<evidence type="ECO:0000256" key="5">
    <source>
        <dbReference type="ARBA" id="ARBA00023136"/>
    </source>
</evidence>
<evidence type="ECO:0000313" key="10">
    <source>
        <dbReference type="Proteomes" id="UP000007104"/>
    </source>
</evidence>
<feature type="compositionally biased region" description="Low complexity" evidence="6">
    <location>
        <begin position="433"/>
        <end position="442"/>
    </location>
</feature>
<feature type="transmembrane region" description="Helical" evidence="7">
    <location>
        <begin position="253"/>
        <end position="269"/>
    </location>
</feature>
<dbReference type="KEGG" id="bms:BRA0366"/>
<dbReference type="GO" id="GO:0016020">
    <property type="term" value="C:membrane"/>
    <property type="evidence" value="ECO:0007669"/>
    <property type="project" value="UniProtKB-SubCell"/>
</dbReference>
<dbReference type="GO" id="GO:0030255">
    <property type="term" value="P:protein secretion by the type IV secretion system"/>
    <property type="evidence" value="ECO:0007669"/>
    <property type="project" value="InterPro"/>
</dbReference>
<dbReference type="InterPro" id="IPR007688">
    <property type="entry name" value="Conjugal_tfr_TrbL/VirB6"/>
</dbReference>
<keyword evidence="8" id="KW-0732">Signal</keyword>
<accession>A0A0H3GET6</accession>
<feature type="chain" id="PRO_5002610239" evidence="8">
    <location>
        <begin position="24"/>
        <end position="547"/>
    </location>
</feature>
<dbReference type="AlphaFoldDB" id="A0A0H3GET6"/>
<evidence type="ECO:0000256" key="6">
    <source>
        <dbReference type="SAM" id="MobiDB-lite"/>
    </source>
</evidence>
<keyword evidence="4 7" id="KW-1133">Transmembrane helix</keyword>
<dbReference type="InterPro" id="IPR014150">
    <property type="entry name" value="Conjugal_tfr_TrbL"/>
</dbReference>
<dbReference type="HOGENOM" id="CLU_030486_2_0_5"/>
<dbReference type="PATRIC" id="fig|204722.21.peg.136"/>
<comment type="subcellular location">
    <subcellularLocation>
        <location evidence="1">Membrane</location>
        <topology evidence="1">Multi-pass membrane protein</topology>
    </subcellularLocation>
</comment>
<dbReference type="Pfam" id="PF04610">
    <property type="entry name" value="TrbL"/>
    <property type="match status" value="1"/>
</dbReference>
<evidence type="ECO:0000256" key="7">
    <source>
        <dbReference type="SAM" id="Phobius"/>
    </source>
</evidence>
<feature type="transmembrane region" description="Helical" evidence="7">
    <location>
        <begin position="149"/>
        <end position="172"/>
    </location>
</feature>
<sequence>MQRTTVFALVGAVLLLSATSAMAAGVDLAQSNTSMNSLLRLIQNASNQWAPRLHDYALWLLGCLAVIQLVWTFAPLVMRGAELGDLLHELVKYILVIGFFYAMLDHATEWGGAIVNSFRQAGAHAAGLGSAELMPGDMFSTAVDFSRQVLTAGVSMFSPITSVVVAVSALIVPMCFTFIAALVFVTLVEAYVIINAAVLFMGFGGSQWTREYALAPIRYAVAVGAKLFVLTLIVGLIMQVSAEWSAAYTNDEASLMTLVGLSLVCAYLTKTIPELIGGMISGTSMGGGSAIGGMAAAGAAGAAAAIATVATSGAAAPAAGALGAAGTGGGAASAAGGGLASALNASMAGGSTTGGIGGATGVGSAGIGASTGGGSGATAKAAGSRVGGGAASGSANPVSAAASPASQESGSGLKQAAKQAGKAAKGGDDDMDQQAVAQQRQMTPKEGTGGNGKTVAQGAEVATRALGVLGAISVPGMESSHGLSLGGTGSPPPVPGSDSPASDDGAESTAQAESNIIRPASDTTSTGDVGALNVPGMASSVNSQSET</sequence>
<organism evidence="9 10">
    <name type="scientific">Brucella suis biovar 1 (strain 1330)</name>
    <dbReference type="NCBI Taxonomy" id="204722"/>
    <lineage>
        <taxon>Bacteria</taxon>
        <taxon>Pseudomonadati</taxon>
        <taxon>Pseudomonadota</taxon>
        <taxon>Alphaproteobacteria</taxon>
        <taxon>Hyphomicrobiales</taxon>
        <taxon>Brucellaceae</taxon>
        <taxon>Brucella/Ochrobactrum group</taxon>
        <taxon>Brucella</taxon>
    </lineage>
</organism>
<evidence type="ECO:0000256" key="8">
    <source>
        <dbReference type="SAM" id="SignalP"/>
    </source>
</evidence>
<keyword evidence="3 7" id="KW-0812">Transmembrane</keyword>
<evidence type="ECO:0000256" key="4">
    <source>
        <dbReference type="ARBA" id="ARBA00022989"/>
    </source>
</evidence>
<evidence type="ECO:0000256" key="3">
    <source>
        <dbReference type="ARBA" id="ARBA00022692"/>
    </source>
</evidence>
<feature type="region of interest" description="Disordered" evidence="6">
    <location>
        <begin position="373"/>
        <end position="456"/>
    </location>
</feature>
<keyword evidence="10" id="KW-1185">Reference proteome</keyword>
<protein>
    <submittedName>
        <fullName evidence="9">TrbL protein</fullName>
    </submittedName>
</protein>
<evidence type="ECO:0000256" key="2">
    <source>
        <dbReference type="ARBA" id="ARBA00007802"/>
    </source>
</evidence>
<dbReference type="RefSeq" id="WP_006191824.1">
    <property type="nucleotide sequence ID" value="NC_004311.2"/>
</dbReference>
<dbReference type="KEGG" id="bsi:BS1330_II0363"/>
<evidence type="ECO:0000256" key="1">
    <source>
        <dbReference type="ARBA" id="ARBA00004141"/>
    </source>
</evidence>
<dbReference type="EMBL" id="CP002998">
    <property type="protein sequence ID" value="AEM19843.1"/>
    <property type="molecule type" value="Genomic_DNA"/>
</dbReference>